<dbReference type="Pfam" id="PF10905">
    <property type="entry name" value="DUF2695"/>
    <property type="match status" value="1"/>
</dbReference>
<dbReference type="InterPro" id="IPR024248">
    <property type="entry name" value="DUF2695"/>
</dbReference>
<evidence type="ECO:0000313" key="1">
    <source>
        <dbReference type="EMBL" id="NEE03115.1"/>
    </source>
</evidence>
<accession>A0A6L9SCK9</accession>
<organism evidence="1 2">
    <name type="scientific">Phytoactinopolyspora halotolerans</name>
    <dbReference type="NCBI Taxonomy" id="1981512"/>
    <lineage>
        <taxon>Bacteria</taxon>
        <taxon>Bacillati</taxon>
        <taxon>Actinomycetota</taxon>
        <taxon>Actinomycetes</taxon>
        <taxon>Jiangellales</taxon>
        <taxon>Jiangellaceae</taxon>
        <taxon>Phytoactinopolyspora</taxon>
    </lineage>
</organism>
<sequence length="112" mass="12689">MNDSIVTDIEAELADLSRALTEPGERECLRCYVLRMLHEFGCDGTLRWAKYWRDLRAPRAQALARKLAYRGGHCDCEVIFNVYPRYPQTTKLQPCAGVSRRGCTKPCALGPP</sequence>
<protein>
    <submittedName>
        <fullName evidence="1">DUF2695 domain-containing protein</fullName>
    </submittedName>
</protein>
<gene>
    <name evidence="1" type="ORF">G1H10_23400</name>
</gene>
<dbReference type="EMBL" id="JAAGOA010000019">
    <property type="protein sequence ID" value="NEE03115.1"/>
    <property type="molecule type" value="Genomic_DNA"/>
</dbReference>
<evidence type="ECO:0000313" key="2">
    <source>
        <dbReference type="Proteomes" id="UP000475214"/>
    </source>
</evidence>
<reference evidence="1 2" key="1">
    <citation type="submission" date="2020-02" db="EMBL/GenBank/DDBJ databases">
        <authorList>
            <person name="Li X.-J."/>
            <person name="Han X.-M."/>
        </authorList>
    </citation>
    <scope>NUCLEOTIDE SEQUENCE [LARGE SCALE GENOMIC DNA]</scope>
    <source>
        <strain evidence="1 2">CCTCC AB 2017055</strain>
    </source>
</reference>
<proteinExistence type="predicted"/>
<keyword evidence="2" id="KW-1185">Reference proteome</keyword>
<dbReference type="Proteomes" id="UP000475214">
    <property type="component" value="Unassembled WGS sequence"/>
</dbReference>
<name>A0A6L9SCK9_9ACTN</name>
<comment type="caution">
    <text evidence="1">The sequence shown here is derived from an EMBL/GenBank/DDBJ whole genome shotgun (WGS) entry which is preliminary data.</text>
</comment>
<dbReference type="AlphaFoldDB" id="A0A6L9SCK9"/>